<keyword evidence="2" id="KW-1133">Transmembrane helix</keyword>
<organism evidence="4">
    <name type="scientific">Amphimedon queenslandica</name>
    <name type="common">Sponge</name>
    <dbReference type="NCBI Taxonomy" id="400682"/>
    <lineage>
        <taxon>Eukaryota</taxon>
        <taxon>Metazoa</taxon>
        <taxon>Porifera</taxon>
        <taxon>Demospongiae</taxon>
        <taxon>Heteroscleromorpha</taxon>
        <taxon>Haplosclerida</taxon>
        <taxon>Niphatidae</taxon>
        <taxon>Amphimedon</taxon>
    </lineage>
</organism>
<evidence type="ECO:0000313" key="4">
    <source>
        <dbReference type="EnsemblMetazoa" id="Aqu2.1.20945_001"/>
    </source>
</evidence>
<evidence type="ECO:0000256" key="3">
    <source>
        <dbReference type="SAM" id="SignalP"/>
    </source>
</evidence>
<evidence type="ECO:0008006" key="5">
    <source>
        <dbReference type="Google" id="ProtNLM"/>
    </source>
</evidence>
<protein>
    <recommendedName>
        <fullName evidence="5">Ig-like domain-containing protein</fullName>
    </recommendedName>
</protein>
<evidence type="ECO:0000256" key="2">
    <source>
        <dbReference type="SAM" id="Phobius"/>
    </source>
</evidence>
<proteinExistence type="predicted"/>
<reference evidence="4" key="1">
    <citation type="submission" date="2017-05" db="UniProtKB">
        <authorList>
            <consortium name="EnsemblMetazoa"/>
        </authorList>
    </citation>
    <scope>IDENTIFICATION</scope>
</reference>
<dbReference type="InParanoid" id="A0A1X7U038"/>
<keyword evidence="2" id="KW-0472">Membrane</keyword>
<dbReference type="EnsemblMetazoa" id="Aqu2.1.20945_001">
    <property type="protein sequence ID" value="Aqu2.1.20945_001"/>
    <property type="gene ID" value="Aqu2.1.20945"/>
</dbReference>
<sequence length="879" mass="94747">MNMMDIHLFLFISLLLISKGAHSADITVDPTSVTVPIYETASFTCEGTGNELNWLVGSTLLTESVGQQRDISITSSNEGGVLSSVLTITGLPVNDRLQIGCQIISHPPFEQVFSNTSSKLSLRGVSPVEDIQWSIDDQLLSWSPPSFYSDDIILGGYAVTTYDVLVNGTSYISTTDTSVWLNTTGLPCTNVTVSIDASIGQYVSQGREYIFNITASYTISILNYTLVYNETSDLFSINLINLVNSSAQFCNTTIYGILYPDEGVTQTPYYTSTDGLVSYTMTGLKPCKIYTVQVIVLNSLFAIEDQDNVTITTYNVQDLLVSPYTNGSVSVQCVFVSGSTADGCHVVFTDTSNGRNESFNITGSGNSALVTLSTSGVYNVTAYDISDDESIVPWTCVQPKQVYVSSITSSITFSSADSTISVSSISSTTAISISVIPIPSSFGIEATQGTDGNSIIYIISGAIGAGLLVILIVILIGQNSSSSQSDSVGLPPNSTKSHTDPTGQPAYSLSSTYNSTAPLLPPGHDDDAVTAYRSNDTVVALATNDKTDDEIVVSRDINKGGNVTVPGDLNSTTCTSKDEPVWKDFSPPNDDLNTSTDQQSSSQAVQNECFYSEAEEESPRKRASSLCVTSLVEQPKDEDNHSSTRWFAIENSINSNNGPAPLSVALLFPGHENSSKTGTQDKNETLLYDDLNDEMPPEKFDDSGHSGVMTVTRCMPLDLSKDVTNDDSDHSGEIVVPHYVVPHYVPPGPPQVEEKVNNEIPALSSGKEENENDSIKQLDTAEVTSNDSILQAIDTLHSDTGTAPKMHSDTVSSGKNSLKIITNSLNSLLNYISVHKKRNLNTRESELEENHLNSKEVTNPPDQLLELEAENIAVEQNYM</sequence>
<keyword evidence="3" id="KW-0732">Signal</keyword>
<feature type="chain" id="PRO_5012530427" description="Ig-like domain-containing protein" evidence="3">
    <location>
        <begin position="24"/>
        <end position="879"/>
    </location>
</feature>
<feature type="compositionally biased region" description="Polar residues" evidence="1">
    <location>
        <begin position="591"/>
        <end position="606"/>
    </location>
</feature>
<feature type="region of interest" description="Disordered" evidence="1">
    <location>
        <begin position="558"/>
        <end position="623"/>
    </location>
</feature>
<feature type="compositionally biased region" description="Polar residues" evidence="1">
    <location>
        <begin position="492"/>
        <end position="517"/>
    </location>
</feature>
<feature type="signal peptide" evidence="3">
    <location>
        <begin position="1"/>
        <end position="23"/>
    </location>
</feature>
<name>A0A1X7U038_AMPQE</name>
<feature type="region of interest" description="Disordered" evidence="1">
    <location>
        <begin position="481"/>
        <end position="528"/>
    </location>
</feature>
<evidence type="ECO:0000256" key="1">
    <source>
        <dbReference type="SAM" id="MobiDB-lite"/>
    </source>
</evidence>
<feature type="transmembrane region" description="Helical" evidence="2">
    <location>
        <begin position="455"/>
        <end position="476"/>
    </location>
</feature>
<accession>A0A1X7U038</accession>
<keyword evidence="2" id="KW-0812">Transmembrane</keyword>
<dbReference type="AlphaFoldDB" id="A0A1X7U038"/>